<dbReference type="Pfam" id="PF05920">
    <property type="entry name" value="Homeobox_KN"/>
    <property type="match status" value="1"/>
</dbReference>
<organism evidence="7 8">
    <name type="scientific">Coemansia biformis</name>
    <dbReference type="NCBI Taxonomy" id="1286918"/>
    <lineage>
        <taxon>Eukaryota</taxon>
        <taxon>Fungi</taxon>
        <taxon>Fungi incertae sedis</taxon>
        <taxon>Zoopagomycota</taxon>
        <taxon>Kickxellomycotina</taxon>
        <taxon>Kickxellomycetes</taxon>
        <taxon>Kickxellales</taxon>
        <taxon>Kickxellaceae</taxon>
        <taxon>Coemansia</taxon>
    </lineage>
</organism>
<keyword evidence="8" id="KW-1185">Reference proteome</keyword>
<evidence type="ECO:0000259" key="6">
    <source>
        <dbReference type="PROSITE" id="PS50071"/>
    </source>
</evidence>
<gene>
    <name evidence="7" type="ORF">LPJ61_000686</name>
</gene>
<evidence type="ECO:0000256" key="1">
    <source>
        <dbReference type="ARBA" id="ARBA00023125"/>
    </source>
</evidence>
<evidence type="ECO:0000256" key="4">
    <source>
        <dbReference type="PROSITE-ProRule" id="PRU00108"/>
    </source>
</evidence>
<evidence type="ECO:0000256" key="2">
    <source>
        <dbReference type="ARBA" id="ARBA00023155"/>
    </source>
</evidence>
<dbReference type="EMBL" id="JANBOI010000038">
    <property type="protein sequence ID" value="KAJ1735158.1"/>
    <property type="molecule type" value="Genomic_DNA"/>
</dbReference>
<dbReference type="CDD" id="cd00086">
    <property type="entry name" value="homeodomain"/>
    <property type="match status" value="1"/>
</dbReference>
<feature type="domain" description="Homeobox" evidence="6">
    <location>
        <begin position="459"/>
        <end position="522"/>
    </location>
</feature>
<feature type="DNA-binding region" description="Homeobox" evidence="4">
    <location>
        <begin position="461"/>
        <end position="523"/>
    </location>
</feature>
<dbReference type="InterPro" id="IPR009057">
    <property type="entry name" value="Homeodomain-like_sf"/>
</dbReference>
<dbReference type="PROSITE" id="PS50071">
    <property type="entry name" value="HOMEOBOX_2"/>
    <property type="match status" value="1"/>
</dbReference>
<reference evidence="7" key="1">
    <citation type="submission" date="2022-07" db="EMBL/GenBank/DDBJ databases">
        <title>Phylogenomic reconstructions and comparative analyses of Kickxellomycotina fungi.</title>
        <authorList>
            <person name="Reynolds N.K."/>
            <person name="Stajich J.E."/>
            <person name="Barry K."/>
            <person name="Grigoriev I.V."/>
            <person name="Crous P."/>
            <person name="Smith M.E."/>
        </authorList>
    </citation>
    <scope>NUCLEOTIDE SEQUENCE</scope>
    <source>
        <strain evidence="7">BCRC 34381</strain>
    </source>
</reference>
<comment type="caution">
    <text evidence="7">The sequence shown here is derived from an EMBL/GenBank/DDBJ whole genome shotgun (WGS) entry which is preliminary data.</text>
</comment>
<protein>
    <recommendedName>
        <fullName evidence="6">Homeobox domain-containing protein</fullName>
    </recommendedName>
</protein>
<comment type="subcellular location">
    <subcellularLocation>
        <location evidence="4">Nucleus</location>
    </subcellularLocation>
</comment>
<accession>A0A9W7YIC7</accession>
<name>A0A9W7YIC7_9FUNG</name>
<dbReference type="Gene3D" id="1.10.10.60">
    <property type="entry name" value="Homeodomain-like"/>
    <property type="match status" value="1"/>
</dbReference>
<dbReference type="AlphaFoldDB" id="A0A9W7YIC7"/>
<dbReference type="SUPFAM" id="SSF46689">
    <property type="entry name" value="Homeodomain-like"/>
    <property type="match status" value="1"/>
</dbReference>
<keyword evidence="1 4" id="KW-0238">DNA-binding</keyword>
<dbReference type="InterPro" id="IPR001356">
    <property type="entry name" value="HD"/>
</dbReference>
<sequence length="550" mass="57369">MSSGHSYSGFVAQPADAPHAAGLAAGTGDLHQSAVPVTPQMDADALLAAHAAGLHGLYSHPVATSSSDLPAMDSMLLGFRPPYGGLPVAPPCGGGQPFGAAASAELLYPQGYAKLGDCLQGALSMAPHASTPPLSVHSPEFMSIGLDYSQTLQMHAPLPQVTQAAAAVPMPTAEAIAAAVTFTYPAQIMGPTHLPAEPFFGNISHADAATALMPSMAAPVGQAMQMYAHPQQPFGRSDIPSLSQTPQPEAAAAAPAAFAIGTPVLAPAMLLTSCAPGASDPALQPAALPFSVAGCPAHLLHLRPQRPLGICEPVRARSSSPCLTRLTTMPFPATGSSLQRRNTGPRASVRGAGAQQRQIRSHTRAGSEITAGCSPALSAQHDTCAPGTWRMLKRRLSGASAVGHSRTHSAAAMSCDSSAAGLIVPSALVAAAGDNDGSSLSDDACSVASRDGTAFPGPTRTPSGRIALSVEQREVFFRWLYENVHDPKPKGIDRDRLRRVGNMSRERFKTWFANARRRYFKITFDGDVQRYTVNARFRDACQRANITLDE</sequence>
<dbReference type="InterPro" id="IPR008422">
    <property type="entry name" value="KN_HD"/>
</dbReference>
<dbReference type="Proteomes" id="UP001143981">
    <property type="component" value="Unassembled WGS sequence"/>
</dbReference>
<evidence type="ECO:0000256" key="5">
    <source>
        <dbReference type="SAM" id="MobiDB-lite"/>
    </source>
</evidence>
<dbReference type="GO" id="GO:0006355">
    <property type="term" value="P:regulation of DNA-templated transcription"/>
    <property type="evidence" value="ECO:0007669"/>
    <property type="project" value="InterPro"/>
</dbReference>
<dbReference type="GO" id="GO:0003677">
    <property type="term" value="F:DNA binding"/>
    <property type="evidence" value="ECO:0007669"/>
    <property type="project" value="UniProtKB-UniRule"/>
</dbReference>
<feature type="region of interest" description="Disordered" evidence="5">
    <location>
        <begin position="330"/>
        <end position="361"/>
    </location>
</feature>
<dbReference type="GO" id="GO:0005634">
    <property type="term" value="C:nucleus"/>
    <property type="evidence" value="ECO:0007669"/>
    <property type="project" value="UniProtKB-SubCell"/>
</dbReference>
<keyword evidence="2 4" id="KW-0371">Homeobox</keyword>
<keyword evidence="3 4" id="KW-0539">Nucleus</keyword>
<evidence type="ECO:0000256" key="3">
    <source>
        <dbReference type="ARBA" id="ARBA00023242"/>
    </source>
</evidence>
<evidence type="ECO:0000313" key="7">
    <source>
        <dbReference type="EMBL" id="KAJ1735158.1"/>
    </source>
</evidence>
<proteinExistence type="predicted"/>
<dbReference type="OrthoDB" id="5555798at2759"/>
<evidence type="ECO:0000313" key="8">
    <source>
        <dbReference type="Proteomes" id="UP001143981"/>
    </source>
</evidence>